<dbReference type="PANTHER" id="PTHR21472">
    <property type="entry name" value="ENDONUCLEASE DOMAIN-CONTAINING 1 PROTEIN ENDOD1"/>
    <property type="match status" value="1"/>
</dbReference>
<reference evidence="3 4" key="1">
    <citation type="submission" date="2022-05" db="EMBL/GenBank/DDBJ databases">
        <authorList>
            <consortium name="Genoscope - CEA"/>
            <person name="William W."/>
        </authorList>
    </citation>
    <scope>NUCLEOTIDE SEQUENCE [LARGE SCALE GENOMIC DNA]</scope>
</reference>
<dbReference type="AlphaFoldDB" id="A0AAU9WC78"/>
<feature type="non-terminal residue" evidence="3">
    <location>
        <position position="1"/>
    </location>
</feature>
<dbReference type="InterPro" id="IPR044925">
    <property type="entry name" value="His-Me_finger_sf"/>
</dbReference>
<protein>
    <submittedName>
        <fullName evidence="3">Uncharacterized protein</fullName>
    </submittedName>
</protein>
<dbReference type="EMBL" id="CALNXJ010000013">
    <property type="protein sequence ID" value="CAH3112195.1"/>
    <property type="molecule type" value="Genomic_DNA"/>
</dbReference>
<name>A0AAU9WC78_9CNID</name>
<sequence>EFFPKRTPPVGLRQNLGGIVLICQQKSRNEFKEGKETHYTTLFDQDLGIPVYSAYRLKSENTDYQKRGHLAPAHTLSSEKGAFRSTFRYTNAVPQRPSFNAGEWSKFERRMRKYAEVCTKQNFGILYLLSGTAFIKMETKGDEIETLPGEDNYHEIHVPKSLWTAGCCLTFFLKNTLESFAVIGNNVNEPGEMHTQQTSVEILQKILEQDSLTAEKVNLFPENPGCSWEVFNLKKLPE</sequence>
<organism evidence="3 4">
    <name type="scientific">Pocillopora meandrina</name>
    <dbReference type="NCBI Taxonomy" id="46732"/>
    <lineage>
        <taxon>Eukaryota</taxon>
        <taxon>Metazoa</taxon>
        <taxon>Cnidaria</taxon>
        <taxon>Anthozoa</taxon>
        <taxon>Hexacorallia</taxon>
        <taxon>Scleractinia</taxon>
        <taxon>Astrocoeniina</taxon>
        <taxon>Pocilloporidae</taxon>
        <taxon>Pocillopora</taxon>
    </lineage>
</organism>
<keyword evidence="4" id="KW-1185">Reference proteome</keyword>
<dbReference type="PANTHER" id="PTHR21472:SF26">
    <property type="entry name" value="ENDONUCLEASE DOMAIN CONTAINING 1"/>
    <property type="match status" value="1"/>
</dbReference>
<dbReference type="SMART" id="SM00477">
    <property type="entry name" value="NUC"/>
    <property type="match status" value="1"/>
</dbReference>
<dbReference type="SMART" id="SM00892">
    <property type="entry name" value="Endonuclease_NS"/>
    <property type="match status" value="1"/>
</dbReference>
<dbReference type="Gene3D" id="3.40.570.10">
    <property type="entry name" value="Extracellular Endonuclease, subunit A"/>
    <property type="match status" value="1"/>
</dbReference>
<accession>A0AAU9WC78</accession>
<dbReference type="Pfam" id="PF01223">
    <property type="entry name" value="Endonuclease_NS"/>
    <property type="match status" value="1"/>
</dbReference>
<dbReference type="InterPro" id="IPR039015">
    <property type="entry name" value="ENDOD1"/>
</dbReference>
<dbReference type="InterPro" id="IPR020821">
    <property type="entry name" value="ENPP1-3/EXOG-like_nuc-like"/>
</dbReference>
<comment type="caution">
    <text evidence="3">The sequence shown here is derived from an EMBL/GenBank/DDBJ whole genome shotgun (WGS) entry which is preliminary data.</text>
</comment>
<gene>
    <name evidence="3" type="ORF">PMEA_00004999</name>
</gene>
<evidence type="ECO:0000313" key="3">
    <source>
        <dbReference type="EMBL" id="CAH3112195.1"/>
    </source>
</evidence>
<proteinExistence type="predicted"/>
<dbReference type="GO" id="GO:0003676">
    <property type="term" value="F:nucleic acid binding"/>
    <property type="evidence" value="ECO:0007669"/>
    <property type="project" value="InterPro"/>
</dbReference>
<evidence type="ECO:0000259" key="2">
    <source>
        <dbReference type="SMART" id="SM00892"/>
    </source>
</evidence>
<dbReference type="InterPro" id="IPR001604">
    <property type="entry name" value="Endo_G_ENPP1-like_dom"/>
</dbReference>
<dbReference type="GO" id="GO:0046872">
    <property type="term" value="F:metal ion binding"/>
    <property type="evidence" value="ECO:0007669"/>
    <property type="project" value="InterPro"/>
</dbReference>
<feature type="domain" description="ENPP1-3/EXOG-like endonuclease/phosphodiesterase" evidence="1">
    <location>
        <begin position="36"/>
        <end position="209"/>
    </location>
</feature>
<evidence type="ECO:0000313" key="4">
    <source>
        <dbReference type="Proteomes" id="UP001159428"/>
    </source>
</evidence>
<dbReference type="GO" id="GO:0016787">
    <property type="term" value="F:hydrolase activity"/>
    <property type="evidence" value="ECO:0007669"/>
    <property type="project" value="InterPro"/>
</dbReference>
<feature type="domain" description="DNA/RNA non-specific endonuclease/pyrophosphatase/phosphodiesterase" evidence="2">
    <location>
        <begin position="35"/>
        <end position="215"/>
    </location>
</feature>
<dbReference type="SUPFAM" id="SSF54060">
    <property type="entry name" value="His-Me finger endonucleases"/>
    <property type="match status" value="1"/>
</dbReference>
<dbReference type="Proteomes" id="UP001159428">
    <property type="component" value="Unassembled WGS sequence"/>
</dbReference>
<dbReference type="InterPro" id="IPR044929">
    <property type="entry name" value="DNA/RNA_non-sp_Endonuclease_sf"/>
</dbReference>
<evidence type="ECO:0000259" key="1">
    <source>
        <dbReference type="SMART" id="SM00477"/>
    </source>
</evidence>